<organism evidence="1 2">
    <name type="scientific">BD1-7 clade bacterium</name>
    <dbReference type="NCBI Taxonomy" id="2029982"/>
    <lineage>
        <taxon>Bacteria</taxon>
        <taxon>Pseudomonadati</taxon>
        <taxon>Pseudomonadota</taxon>
        <taxon>Gammaproteobacteria</taxon>
        <taxon>Cellvibrionales</taxon>
        <taxon>Spongiibacteraceae</taxon>
        <taxon>BD1-7 clade</taxon>
    </lineage>
</organism>
<name>A0A5S9Q0P9_9GAMM</name>
<accession>A0A5S9Q0P9</accession>
<sequence length="212" mass="24090">MTYDGKISRQIIDAEGGLRYTHWQWQTSMSRMLRSVMVFAHGKGINADEPEFRNPVAGIIRHLCPEGAQLRTDIGHTIRQYHGLSRFDCLIRKAIVQNLNLQGFDRKRLAIAHDAVKREFQRATRVGAADGGALPDLVFLHESDPGQSPIDLACLLRHIADTYNYRHVDLNICRSKEQGYAPVFVPETVFSEKAESLELMTFGHVCRYLPLE</sequence>
<gene>
    <name evidence="1" type="ORF">DPBNPPHM_01583</name>
</gene>
<evidence type="ECO:0000313" key="2">
    <source>
        <dbReference type="Proteomes" id="UP000434580"/>
    </source>
</evidence>
<dbReference type="OrthoDB" id="9861470at2"/>
<dbReference type="EMBL" id="CACSII010000016">
    <property type="protein sequence ID" value="CAA0112298.1"/>
    <property type="molecule type" value="Genomic_DNA"/>
</dbReference>
<proteinExistence type="predicted"/>
<dbReference type="Proteomes" id="UP000434580">
    <property type="component" value="Unassembled WGS sequence"/>
</dbReference>
<reference evidence="1 2" key="1">
    <citation type="submission" date="2019-11" db="EMBL/GenBank/DDBJ databases">
        <authorList>
            <person name="Holert J."/>
        </authorList>
    </citation>
    <scope>NUCLEOTIDE SEQUENCE [LARGE SCALE GENOMIC DNA]</scope>
    <source>
        <strain evidence="1">BC5_2</strain>
    </source>
</reference>
<dbReference type="AlphaFoldDB" id="A0A5S9Q0P9"/>
<protein>
    <submittedName>
        <fullName evidence="1">Uncharacterized protein</fullName>
    </submittedName>
</protein>
<evidence type="ECO:0000313" key="1">
    <source>
        <dbReference type="EMBL" id="CAA0112298.1"/>
    </source>
</evidence>